<evidence type="ECO:0000256" key="2">
    <source>
        <dbReference type="ARBA" id="ARBA00023315"/>
    </source>
</evidence>
<name>A0ABU1W261_9GAMM</name>
<dbReference type="PANTHER" id="PTHR43792:SF8">
    <property type="entry name" value="[RIBOSOMAL PROTEIN US5]-ALANINE N-ACETYLTRANSFERASE"/>
    <property type="match status" value="1"/>
</dbReference>
<comment type="similarity">
    <text evidence="3">Belongs to the acetyltransferase family. RimJ subfamily.</text>
</comment>
<dbReference type="EMBL" id="JAVDWR010000011">
    <property type="protein sequence ID" value="MDR7122034.1"/>
    <property type="molecule type" value="Genomic_DNA"/>
</dbReference>
<dbReference type="InterPro" id="IPR000182">
    <property type="entry name" value="GNAT_dom"/>
</dbReference>
<dbReference type="EC" id="2.3.1.267" evidence="5"/>
<gene>
    <name evidence="5" type="ORF">J2W69_002991</name>
</gene>
<dbReference type="Pfam" id="PF13302">
    <property type="entry name" value="Acetyltransf_3"/>
    <property type="match status" value="1"/>
</dbReference>
<dbReference type="Proteomes" id="UP001257909">
    <property type="component" value="Unassembled WGS sequence"/>
</dbReference>
<evidence type="ECO:0000256" key="1">
    <source>
        <dbReference type="ARBA" id="ARBA00022679"/>
    </source>
</evidence>
<proteinExistence type="inferred from homology"/>
<organism evidence="5 6">
    <name type="scientific">Rheinheimera soli</name>
    <dbReference type="NCBI Taxonomy" id="443616"/>
    <lineage>
        <taxon>Bacteria</taxon>
        <taxon>Pseudomonadati</taxon>
        <taxon>Pseudomonadota</taxon>
        <taxon>Gammaproteobacteria</taxon>
        <taxon>Chromatiales</taxon>
        <taxon>Chromatiaceae</taxon>
        <taxon>Rheinheimera</taxon>
    </lineage>
</organism>
<evidence type="ECO:0000313" key="6">
    <source>
        <dbReference type="Proteomes" id="UP001257909"/>
    </source>
</evidence>
<dbReference type="InterPro" id="IPR051531">
    <property type="entry name" value="N-acetyltransferase"/>
</dbReference>
<dbReference type="PROSITE" id="PS51186">
    <property type="entry name" value="GNAT"/>
    <property type="match status" value="1"/>
</dbReference>
<accession>A0ABU1W261</accession>
<keyword evidence="1 5" id="KW-0808">Transferase</keyword>
<protein>
    <submittedName>
        <fullName evidence="5">Ribosomal-protein-alanine N-acetyltransferase</fullName>
        <ecNumber evidence="5">2.3.1.267</ecNumber>
    </submittedName>
</protein>
<dbReference type="CDD" id="cd04301">
    <property type="entry name" value="NAT_SF"/>
    <property type="match status" value="1"/>
</dbReference>
<reference evidence="5 6" key="1">
    <citation type="submission" date="2023-07" db="EMBL/GenBank/DDBJ databases">
        <title>Sorghum-associated microbial communities from plants grown in Nebraska, USA.</title>
        <authorList>
            <person name="Schachtman D."/>
        </authorList>
    </citation>
    <scope>NUCLEOTIDE SEQUENCE [LARGE SCALE GENOMIC DNA]</scope>
    <source>
        <strain evidence="5 6">4138</strain>
    </source>
</reference>
<dbReference type="PANTHER" id="PTHR43792">
    <property type="entry name" value="GNAT FAMILY, PUTATIVE (AFU_ORTHOLOGUE AFUA_3G00765)-RELATED-RELATED"/>
    <property type="match status" value="1"/>
</dbReference>
<keyword evidence="6" id="KW-1185">Reference proteome</keyword>
<keyword evidence="2 5" id="KW-0012">Acyltransferase</keyword>
<dbReference type="GO" id="GO:0008999">
    <property type="term" value="F:protein-N-terminal-alanine acetyltransferase activity"/>
    <property type="evidence" value="ECO:0007669"/>
    <property type="project" value="UniProtKB-EC"/>
</dbReference>
<evidence type="ECO:0000259" key="4">
    <source>
        <dbReference type="PROSITE" id="PS51186"/>
    </source>
</evidence>
<dbReference type="SUPFAM" id="SSF55729">
    <property type="entry name" value="Acyl-CoA N-acyltransferases (Nat)"/>
    <property type="match status" value="1"/>
</dbReference>
<comment type="caution">
    <text evidence="5">The sequence shown here is derived from an EMBL/GenBank/DDBJ whole genome shotgun (WGS) entry which is preliminary data.</text>
</comment>
<evidence type="ECO:0000256" key="3">
    <source>
        <dbReference type="ARBA" id="ARBA00038502"/>
    </source>
</evidence>
<feature type="domain" description="N-acetyltransferase" evidence="4">
    <location>
        <begin position="4"/>
        <end position="170"/>
    </location>
</feature>
<evidence type="ECO:0000313" key="5">
    <source>
        <dbReference type="EMBL" id="MDR7122034.1"/>
    </source>
</evidence>
<sequence length="170" mass="19167">MPDYSIRALQPEDVEVLFQFELAHKSFFEQSIEARPDEFYQPSAVQQHIAEFLLLKQQAFALPTLIFNAENELIGRANIKDIDPVTKSAYVGYRIAENWSGKGVASFALRQLIQHAKQMGLMVLFACVATENQASMQVLKKSGFQQMETIPQVAIVQGKAVAGYLMWLKL</sequence>
<dbReference type="Gene3D" id="3.40.630.30">
    <property type="match status" value="1"/>
</dbReference>
<dbReference type="InterPro" id="IPR016181">
    <property type="entry name" value="Acyl_CoA_acyltransferase"/>
</dbReference>
<dbReference type="RefSeq" id="WP_310279872.1">
    <property type="nucleotide sequence ID" value="NZ_JAVDWR010000011.1"/>
</dbReference>